<dbReference type="Pfam" id="PF04264">
    <property type="entry name" value="YceI"/>
    <property type="match status" value="1"/>
</dbReference>
<dbReference type="RefSeq" id="WP_217791408.1">
    <property type="nucleotide sequence ID" value="NZ_JAHSPG010000008.1"/>
</dbReference>
<dbReference type="Proteomes" id="UP000812270">
    <property type="component" value="Unassembled WGS sequence"/>
</dbReference>
<dbReference type="PANTHER" id="PTHR34406:SF1">
    <property type="entry name" value="PROTEIN YCEI"/>
    <property type="match status" value="1"/>
</dbReference>
<sequence length="179" mass="19870">MANTKLWKIDPAHTEVQFKVKHLVISTVTGTFKVFDGEVHSNGDDFDGAETSFSIDAKSIDTNTPDRDNHLRSDDFFATEKHPTIDFKNGVLHKVSDDEFTLKGDLTIRGISKPVELKVEFGGVAKDPWGVVKAGFEITGKINRKDFQLTWNATTETGGFLVGDDVRLFVNVQLVEANN</sequence>
<protein>
    <submittedName>
        <fullName evidence="2">YceI family protein</fullName>
    </submittedName>
</protein>
<accession>A0A9E2W888</accession>
<dbReference type="EMBL" id="JAHSPG010000008">
    <property type="protein sequence ID" value="MBV4357752.1"/>
    <property type="molecule type" value="Genomic_DNA"/>
</dbReference>
<evidence type="ECO:0000259" key="1">
    <source>
        <dbReference type="SMART" id="SM00867"/>
    </source>
</evidence>
<reference evidence="2" key="1">
    <citation type="submission" date="2021-06" db="EMBL/GenBank/DDBJ databases">
        <authorList>
            <person name="Huq M.A."/>
        </authorList>
    </citation>
    <scope>NUCLEOTIDE SEQUENCE</scope>
    <source>
        <strain evidence="2">MAH-26</strain>
    </source>
</reference>
<dbReference type="AlphaFoldDB" id="A0A9E2W888"/>
<dbReference type="SMART" id="SM00867">
    <property type="entry name" value="YceI"/>
    <property type="match status" value="1"/>
</dbReference>
<name>A0A9E2W888_9BACT</name>
<proteinExistence type="predicted"/>
<comment type="caution">
    <text evidence="2">The sequence shown here is derived from an EMBL/GenBank/DDBJ whole genome shotgun (WGS) entry which is preliminary data.</text>
</comment>
<feature type="domain" description="Lipid/polyisoprenoid-binding YceI-like" evidence="1">
    <location>
        <begin position="6"/>
        <end position="175"/>
    </location>
</feature>
<dbReference type="PANTHER" id="PTHR34406">
    <property type="entry name" value="PROTEIN YCEI"/>
    <property type="match status" value="1"/>
</dbReference>
<keyword evidence="3" id="KW-1185">Reference proteome</keyword>
<evidence type="ECO:0000313" key="3">
    <source>
        <dbReference type="Proteomes" id="UP000812270"/>
    </source>
</evidence>
<organism evidence="2 3">
    <name type="scientific">Pinibacter aurantiacus</name>
    <dbReference type="NCBI Taxonomy" id="2851599"/>
    <lineage>
        <taxon>Bacteria</taxon>
        <taxon>Pseudomonadati</taxon>
        <taxon>Bacteroidota</taxon>
        <taxon>Chitinophagia</taxon>
        <taxon>Chitinophagales</taxon>
        <taxon>Chitinophagaceae</taxon>
        <taxon>Pinibacter</taxon>
    </lineage>
</organism>
<gene>
    <name evidence="2" type="ORF">KTO63_11380</name>
</gene>
<dbReference type="InterPro" id="IPR007372">
    <property type="entry name" value="Lipid/polyisoprenoid-bd_YceI"/>
</dbReference>
<evidence type="ECO:0000313" key="2">
    <source>
        <dbReference type="EMBL" id="MBV4357752.1"/>
    </source>
</evidence>